<dbReference type="AlphaFoldDB" id="A0A1H4YSQ1"/>
<feature type="chain" id="PRO_5011433852" evidence="1">
    <location>
        <begin position="26"/>
        <end position="119"/>
    </location>
</feature>
<evidence type="ECO:0000313" key="3">
    <source>
        <dbReference type="Proteomes" id="UP000198992"/>
    </source>
</evidence>
<name>A0A1H4YSQ1_9BRAD</name>
<dbReference type="EMBL" id="FNTH01000001">
    <property type="protein sequence ID" value="SED20278.1"/>
    <property type="molecule type" value="Genomic_DNA"/>
</dbReference>
<sequence length="119" mass="12947">MSMKTPVLGCVFGILAAAFIGAVQARDDGHYSLSPLKPWFDSLRSAKGPCCSDADGFAVLDPDWESKSGHYRVRIDNEWIDVPDDAVITEPNRAGRAMVWPIKGSLGISIRCFMPGSMT</sequence>
<keyword evidence="1" id="KW-0732">Signal</keyword>
<feature type="signal peptide" evidence="1">
    <location>
        <begin position="1"/>
        <end position="25"/>
    </location>
</feature>
<organism evidence="2 3">
    <name type="scientific">Bradyrhizobium erythrophlei</name>
    <dbReference type="NCBI Taxonomy" id="1437360"/>
    <lineage>
        <taxon>Bacteria</taxon>
        <taxon>Pseudomonadati</taxon>
        <taxon>Pseudomonadota</taxon>
        <taxon>Alphaproteobacteria</taxon>
        <taxon>Hyphomicrobiales</taxon>
        <taxon>Nitrobacteraceae</taxon>
        <taxon>Bradyrhizobium</taxon>
    </lineage>
</organism>
<evidence type="ECO:0000256" key="1">
    <source>
        <dbReference type="SAM" id="SignalP"/>
    </source>
</evidence>
<reference evidence="2 3" key="1">
    <citation type="submission" date="2016-10" db="EMBL/GenBank/DDBJ databases">
        <authorList>
            <person name="de Groot N.N."/>
        </authorList>
    </citation>
    <scope>NUCLEOTIDE SEQUENCE [LARGE SCALE GENOMIC DNA]</scope>
    <source>
        <strain evidence="2 3">MT12</strain>
    </source>
</reference>
<evidence type="ECO:0000313" key="2">
    <source>
        <dbReference type="EMBL" id="SED20278.1"/>
    </source>
</evidence>
<proteinExistence type="predicted"/>
<accession>A0A1H4YSQ1</accession>
<protein>
    <submittedName>
        <fullName evidence="2">Uncharacterized protein</fullName>
    </submittedName>
</protein>
<gene>
    <name evidence="2" type="ORF">SAMN05444164_4054</name>
</gene>
<dbReference type="Proteomes" id="UP000198992">
    <property type="component" value="Unassembled WGS sequence"/>
</dbReference>